<evidence type="ECO:0000313" key="2">
    <source>
        <dbReference type="Proteomes" id="UP000241645"/>
    </source>
</evidence>
<keyword evidence="2" id="KW-1185">Reference proteome</keyword>
<dbReference type="EMBL" id="PXZO01000076">
    <property type="protein sequence ID" value="PSK01707.1"/>
    <property type="molecule type" value="Genomic_DNA"/>
</dbReference>
<organism evidence="1 2">
    <name type="scientific">Brevibacillus porteri</name>
    <dbReference type="NCBI Taxonomy" id="2126350"/>
    <lineage>
        <taxon>Bacteria</taxon>
        <taxon>Bacillati</taxon>
        <taxon>Bacillota</taxon>
        <taxon>Bacilli</taxon>
        <taxon>Bacillales</taxon>
        <taxon>Paenibacillaceae</taxon>
        <taxon>Brevibacillus</taxon>
    </lineage>
</organism>
<sequence length="126" mass="14149">MKYVEFVAESSVRAKVVFIHSNPFDPINGLQKSEEESLKTGELVEEIPAASSQHGKSAQLYFNPTTKKFWYEYVDIPVERTTDDELKTVVEQQKAALTDAHDAIAYQGEEIMLLKQEVEALKGGQA</sequence>
<dbReference type="Proteomes" id="UP000241645">
    <property type="component" value="Unassembled WGS sequence"/>
</dbReference>
<protein>
    <submittedName>
        <fullName evidence="1">Uncharacterized protein</fullName>
    </submittedName>
</protein>
<reference evidence="1 2" key="1">
    <citation type="submission" date="2018-03" db="EMBL/GenBank/DDBJ databases">
        <title>Brevisbacillus phylogenomics.</title>
        <authorList>
            <person name="Dunlap C."/>
        </authorList>
    </citation>
    <scope>NUCLEOTIDE SEQUENCE [LARGE SCALE GENOMIC DNA]</scope>
    <source>
        <strain evidence="1 2">NRRL B-41110</strain>
    </source>
</reference>
<dbReference type="GeneID" id="95754557"/>
<accession>A0ABX5FIP8</accession>
<evidence type="ECO:0000313" key="1">
    <source>
        <dbReference type="EMBL" id="PSK01707.1"/>
    </source>
</evidence>
<dbReference type="RefSeq" id="WP_106836842.1">
    <property type="nucleotide sequence ID" value="NZ_JARMEW010000065.1"/>
</dbReference>
<gene>
    <name evidence="1" type="ORF">C7R92_31330</name>
</gene>
<comment type="caution">
    <text evidence="1">The sequence shown here is derived from an EMBL/GenBank/DDBJ whole genome shotgun (WGS) entry which is preliminary data.</text>
</comment>
<name>A0ABX5FIP8_9BACL</name>
<proteinExistence type="predicted"/>